<dbReference type="InterPro" id="IPR057727">
    <property type="entry name" value="WCX_dom"/>
</dbReference>
<gene>
    <name evidence="3" type="ORF">CCAND38_180029</name>
</gene>
<feature type="domain" description="WCX" evidence="2">
    <location>
        <begin position="248"/>
        <end position="316"/>
    </location>
</feature>
<dbReference type="InterPro" id="IPR026881">
    <property type="entry name" value="WYL_dom"/>
</dbReference>
<accession>A0A0B7I3K6</accession>
<name>A0A0B7I3K6_9FLAO</name>
<protein>
    <submittedName>
        <fullName evidence="3">WYL domain protein</fullName>
    </submittedName>
</protein>
<proteinExistence type="predicted"/>
<dbReference type="InterPro" id="IPR051534">
    <property type="entry name" value="CBASS_pafABC_assoc_protein"/>
</dbReference>
<dbReference type="RefSeq" id="WP_042343631.1">
    <property type="nucleotide sequence ID" value="NZ_CDOI01000090.1"/>
</dbReference>
<dbReference type="PANTHER" id="PTHR34580">
    <property type="match status" value="1"/>
</dbReference>
<keyword evidence="4" id="KW-1185">Reference proteome</keyword>
<evidence type="ECO:0000313" key="3">
    <source>
        <dbReference type="EMBL" id="CEN44423.1"/>
    </source>
</evidence>
<dbReference type="EMBL" id="CDOI01000090">
    <property type="protein sequence ID" value="CEN44423.1"/>
    <property type="molecule type" value="Genomic_DNA"/>
</dbReference>
<feature type="domain" description="WYL" evidence="1">
    <location>
        <begin position="150"/>
        <end position="216"/>
    </location>
</feature>
<reference evidence="3 4" key="1">
    <citation type="submission" date="2015-01" db="EMBL/GenBank/DDBJ databases">
        <authorList>
            <person name="Xiang T."/>
            <person name="Song Y."/>
            <person name="Huang L."/>
            <person name="Wang B."/>
            <person name="Wu P."/>
        </authorList>
    </citation>
    <scope>NUCLEOTIDE SEQUENCE [LARGE SCALE GENOMIC DNA]</scope>
    <source>
        <strain evidence="3 4">CcD38</strain>
    </source>
</reference>
<dbReference type="PANTHER" id="PTHR34580:SF9">
    <property type="entry name" value="SLL5097 PROTEIN"/>
    <property type="match status" value="1"/>
</dbReference>
<dbReference type="PROSITE" id="PS52050">
    <property type="entry name" value="WYL"/>
    <property type="match status" value="1"/>
</dbReference>
<dbReference type="Pfam" id="PF13280">
    <property type="entry name" value="WYL"/>
    <property type="match status" value="1"/>
</dbReference>
<sequence length="324" mass="38570">MATNKNAQLRYKILDECFSNRYKNFFIEDLIHICSERISEHLGKEVSVSRRQLLDDIKFMESSDGYEAPIEHIREGRKVFYRYENPNFSIRNRPFNQEESESLSGAMEILSRIGLNWLEPLQLKLQSIISFKQEKIIDFEENKFLKGLDFLNPLYHYIINKQSLLIHYKPFVEDEKEFLISPYYLKQYNNRWFLLGQNHTENYLQVIALDRIINLEQTKEHYIEHSIDFDEYFDEIVGVTHIKGNEIEQVKIELSKNIIPYVMSKPLHGSQKIKGNILTFEVRLNYELENLILSYGESMKVLAPETLKNRILHRLESSLNQYSE</sequence>
<organism evidence="3 4">
    <name type="scientific">Capnocytophaga canis</name>
    <dbReference type="NCBI Taxonomy" id="1848903"/>
    <lineage>
        <taxon>Bacteria</taxon>
        <taxon>Pseudomonadati</taxon>
        <taxon>Bacteroidota</taxon>
        <taxon>Flavobacteriia</taxon>
        <taxon>Flavobacteriales</taxon>
        <taxon>Flavobacteriaceae</taxon>
        <taxon>Capnocytophaga</taxon>
    </lineage>
</organism>
<dbReference type="AlphaFoldDB" id="A0A0B7I3K6"/>
<evidence type="ECO:0000313" key="4">
    <source>
        <dbReference type="Proteomes" id="UP000045051"/>
    </source>
</evidence>
<dbReference type="Proteomes" id="UP000045051">
    <property type="component" value="Unassembled WGS sequence"/>
</dbReference>
<evidence type="ECO:0000259" key="2">
    <source>
        <dbReference type="Pfam" id="PF25583"/>
    </source>
</evidence>
<evidence type="ECO:0000259" key="1">
    <source>
        <dbReference type="Pfam" id="PF13280"/>
    </source>
</evidence>
<dbReference type="Pfam" id="PF25583">
    <property type="entry name" value="WCX"/>
    <property type="match status" value="1"/>
</dbReference>